<dbReference type="InterPro" id="IPR052191">
    <property type="entry name" value="tRNA_ntf/polyA_polymerase_I"/>
</dbReference>
<dbReference type="Pfam" id="PF12627">
    <property type="entry name" value="PolyA_pol_RNAbd"/>
    <property type="match status" value="1"/>
</dbReference>
<evidence type="ECO:0000259" key="1">
    <source>
        <dbReference type="Pfam" id="PF12627"/>
    </source>
</evidence>
<keyword evidence="3" id="KW-1185">Reference proteome</keyword>
<dbReference type="PANTHER" id="PTHR43051">
    <property type="entry name" value="POLYNUCLEOTIDE ADENYLYLTRANSFERASE FAMILY PROTEIN"/>
    <property type="match status" value="1"/>
</dbReference>
<sequence>MEINYMLSYGSGEASLRLLWRFRLLDILLPFQAAYFVRGGFRRRDKRTNFETCVGPTSVNKRKASK</sequence>
<dbReference type="SUPFAM" id="SSF81891">
    <property type="entry name" value="Poly A polymerase C-terminal region-like"/>
    <property type="match status" value="1"/>
</dbReference>
<dbReference type="PANTHER" id="PTHR43051:SF2">
    <property type="entry name" value="POLYNUCLEOTIDE ADENYLYLTRANSFERASE FAMILY PROTEIN-RELATED"/>
    <property type="match status" value="1"/>
</dbReference>
<dbReference type="InterPro" id="IPR032828">
    <property type="entry name" value="PolyA_RNA-bd"/>
</dbReference>
<organism evidence="2 3">
    <name type="scientific">Glycine soja</name>
    <name type="common">Wild soybean</name>
    <dbReference type="NCBI Taxonomy" id="3848"/>
    <lineage>
        <taxon>Eukaryota</taxon>
        <taxon>Viridiplantae</taxon>
        <taxon>Streptophyta</taxon>
        <taxon>Embryophyta</taxon>
        <taxon>Tracheophyta</taxon>
        <taxon>Spermatophyta</taxon>
        <taxon>Magnoliopsida</taxon>
        <taxon>eudicotyledons</taxon>
        <taxon>Gunneridae</taxon>
        <taxon>Pentapetalae</taxon>
        <taxon>rosids</taxon>
        <taxon>fabids</taxon>
        <taxon>Fabales</taxon>
        <taxon>Fabaceae</taxon>
        <taxon>Papilionoideae</taxon>
        <taxon>50 kb inversion clade</taxon>
        <taxon>NPAAA clade</taxon>
        <taxon>indigoferoid/millettioid clade</taxon>
        <taxon>Phaseoleae</taxon>
        <taxon>Glycine</taxon>
        <taxon>Glycine subgen. Soja</taxon>
    </lineage>
</organism>
<evidence type="ECO:0000313" key="2">
    <source>
        <dbReference type="EMBL" id="RZB80092.1"/>
    </source>
</evidence>
<dbReference type="Proteomes" id="UP000289340">
    <property type="component" value="Chromosome 11"/>
</dbReference>
<gene>
    <name evidence="2" type="ORF">D0Y65_030012</name>
</gene>
<dbReference type="AlphaFoldDB" id="A0A445I2E8"/>
<protein>
    <recommendedName>
        <fullName evidence="1">tRNA nucleotidyltransferase/poly(A) polymerase RNA and SrmB- binding domain-containing protein</fullName>
    </recommendedName>
</protein>
<proteinExistence type="predicted"/>
<evidence type="ECO:0000313" key="3">
    <source>
        <dbReference type="Proteomes" id="UP000289340"/>
    </source>
</evidence>
<accession>A0A445I2E8</accession>
<comment type="caution">
    <text evidence="2">The sequence shown here is derived from an EMBL/GenBank/DDBJ whole genome shotgun (WGS) entry which is preliminary data.</text>
</comment>
<dbReference type="EMBL" id="QZWG01000011">
    <property type="protein sequence ID" value="RZB80092.1"/>
    <property type="molecule type" value="Genomic_DNA"/>
</dbReference>
<reference evidence="2 3" key="1">
    <citation type="submission" date="2018-09" db="EMBL/GenBank/DDBJ databases">
        <title>A high-quality reference genome of wild soybean provides a powerful tool to mine soybean genomes.</title>
        <authorList>
            <person name="Xie M."/>
            <person name="Chung C.Y.L."/>
            <person name="Li M.-W."/>
            <person name="Wong F.-L."/>
            <person name="Chan T.-F."/>
            <person name="Lam H.-M."/>
        </authorList>
    </citation>
    <scope>NUCLEOTIDE SEQUENCE [LARGE SCALE GENOMIC DNA]</scope>
    <source>
        <strain evidence="3">cv. W05</strain>
        <tissue evidence="2">Hypocotyl of etiolated seedlings</tissue>
    </source>
</reference>
<name>A0A445I2E8_GLYSO</name>
<feature type="domain" description="tRNA nucleotidyltransferase/poly(A) polymerase RNA and SrmB- binding" evidence="1">
    <location>
        <begin position="1"/>
        <end position="34"/>
    </location>
</feature>